<feature type="transmembrane region" description="Helical" evidence="1">
    <location>
        <begin position="6"/>
        <end position="27"/>
    </location>
</feature>
<sequence>MGKYWWVTWIKVLALTAVFAVVIVLGYRQVKKSVADYLVDAPADAKLTDKLNLEDMVFDYAGEFVDRMMEESEQIRNAITEPLA</sequence>
<comment type="caution">
    <text evidence="2">The sequence shown here is derived from an EMBL/GenBank/DDBJ whole genome shotgun (WGS) entry which is preliminary data.</text>
</comment>
<name>A0ABV1G661_9FIRM</name>
<accession>A0ABV1G661</accession>
<keyword evidence="3" id="KW-1185">Reference proteome</keyword>
<protein>
    <submittedName>
        <fullName evidence="2">Uncharacterized protein</fullName>
    </submittedName>
</protein>
<keyword evidence="1" id="KW-0472">Membrane</keyword>
<reference evidence="2 3" key="1">
    <citation type="submission" date="2024-03" db="EMBL/GenBank/DDBJ databases">
        <title>Human intestinal bacterial collection.</title>
        <authorList>
            <person name="Pauvert C."/>
            <person name="Hitch T.C.A."/>
            <person name="Clavel T."/>
        </authorList>
    </citation>
    <scope>NUCLEOTIDE SEQUENCE [LARGE SCALE GENOMIC DNA]</scope>
    <source>
        <strain evidence="2 3">CLA-AA-H192</strain>
    </source>
</reference>
<organism evidence="2 3">
    <name type="scientific">Faecousia intestinalis</name>
    <dbReference type="NCBI Taxonomy" id="3133167"/>
    <lineage>
        <taxon>Bacteria</taxon>
        <taxon>Bacillati</taxon>
        <taxon>Bacillota</taxon>
        <taxon>Clostridia</taxon>
        <taxon>Eubacteriales</taxon>
        <taxon>Oscillospiraceae</taxon>
        <taxon>Faecousia</taxon>
    </lineage>
</organism>
<evidence type="ECO:0000313" key="2">
    <source>
        <dbReference type="EMBL" id="MEQ2510890.1"/>
    </source>
</evidence>
<dbReference type="RefSeq" id="WP_349135580.1">
    <property type="nucleotide sequence ID" value="NZ_JBBMFF010000199.1"/>
</dbReference>
<dbReference type="Proteomes" id="UP001491552">
    <property type="component" value="Unassembled WGS sequence"/>
</dbReference>
<keyword evidence="1" id="KW-0812">Transmembrane</keyword>
<gene>
    <name evidence="2" type="ORF">WMO66_06470</name>
</gene>
<dbReference type="EMBL" id="JBBMFF010000199">
    <property type="protein sequence ID" value="MEQ2510890.1"/>
    <property type="molecule type" value="Genomic_DNA"/>
</dbReference>
<keyword evidence="1" id="KW-1133">Transmembrane helix</keyword>
<evidence type="ECO:0000256" key="1">
    <source>
        <dbReference type="SAM" id="Phobius"/>
    </source>
</evidence>
<proteinExistence type="predicted"/>
<evidence type="ECO:0000313" key="3">
    <source>
        <dbReference type="Proteomes" id="UP001491552"/>
    </source>
</evidence>